<dbReference type="InterPro" id="IPR040170">
    <property type="entry name" value="Cytosol_ACT"/>
</dbReference>
<organism evidence="4">
    <name type="scientific">marine metagenome</name>
    <dbReference type="NCBI Taxonomy" id="408172"/>
    <lineage>
        <taxon>unclassified sequences</taxon>
        <taxon>metagenomes</taxon>
        <taxon>ecological metagenomes</taxon>
    </lineage>
</organism>
<accession>A0A381YAU2</accession>
<dbReference type="InterPro" id="IPR029069">
    <property type="entry name" value="HotDog_dom_sf"/>
</dbReference>
<feature type="domain" description="HotDog ACOT-type" evidence="3">
    <location>
        <begin position="40"/>
        <end position="152"/>
    </location>
</feature>
<dbReference type="GO" id="GO:0006637">
    <property type="term" value="P:acyl-CoA metabolic process"/>
    <property type="evidence" value="ECO:0007669"/>
    <property type="project" value="TreeGrafter"/>
</dbReference>
<proteinExistence type="predicted"/>
<dbReference type="PANTHER" id="PTHR11049:SF24">
    <property type="entry name" value="CYTOSOLIC ACYL COENZYME A THIOESTER HYDROLASE"/>
    <property type="match status" value="1"/>
</dbReference>
<dbReference type="CDD" id="cd03442">
    <property type="entry name" value="BFIT_BACH"/>
    <property type="match status" value="1"/>
</dbReference>
<dbReference type="PROSITE" id="PS51770">
    <property type="entry name" value="HOTDOG_ACOT"/>
    <property type="match status" value="1"/>
</dbReference>
<dbReference type="GO" id="GO:0009062">
    <property type="term" value="P:fatty acid catabolic process"/>
    <property type="evidence" value="ECO:0007669"/>
    <property type="project" value="TreeGrafter"/>
</dbReference>
<keyword evidence="1" id="KW-0378">Hydrolase</keyword>
<feature type="compositionally biased region" description="Basic and acidic residues" evidence="2">
    <location>
        <begin position="167"/>
        <end position="180"/>
    </location>
</feature>
<dbReference type="InterPro" id="IPR006683">
    <property type="entry name" value="Thioestr_dom"/>
</dbReference>
<dbReference type="InterPro" id="IPR033120">
    <property type="entry name" value="HOTDOG_ACOT"/>
</dbReference>
<dbReference type="PANTHER" id="PTHR11049">
    <property type="entry name" value="ACYL COENZYME A THIOESTER HYDROLASE"/>
    <property type="match status" value="1"/>
</dbReference>
<protein>
    <recommendedName>
        <fullName evidence="3">HotDog ACOT-type domain-containing protein</fullName>
    </recommendedName>
</protein>
<evidence type="ECO:0000259" key="3">
    <source>
        <dbReference type="PROSITE" id="PS51770"/>
    </source>
</evidence>
<gene>
    <name evidence="4" type="ORF">METZ01_LOCUS126864</name>
</gene>
<evidence type="ECO:0000256" key="2">
    <source>
        <dbReference type="SAM" id="MobiDB-lite"/>
    </source>
</evidence>
<dbReference type="GO" id="GO:0005829">
    <property type="term" value="C:cytosol"/>
    <property type="evidence" value="ECO:0007669"/>
    <property type="project" value="TreeGrafter"/>
</dbReference>
<dbReference type="Pfam" id="PF03061">
    <property type="entry name" value="4HBT"/>
    <property type="match status" value="1"/>
</dbReference>
<evidence type="ECO:0000313" key="4">
    <source>
        <dbReference type="EMBL" id="SVA74010.1"/>
    </source>
</evidence>
<dbReference type="Gene3D" id="3.10.129.10">
    <property type="entry name" value="Hotdog Thioesterase"/>
    <property type="match status" value="1"/>
</dbReference>
<dbReference type="AlphaFoldDB" id="A0A381YAU2"/>
<name>A0A381YAU2_9ZZZZ</name>
<dbReference type="SUPFAM" id="SSF54637">
    <property type="entry name" value="Thioesterase/thiol ester dehydrase-isomerase"/>
    <property type="match status" value="1"/>
</dbReference>
<feature type="region of interest" description="Disordered" evidence="2">
    <location>
        <begin position="158"/>
        <end position="182"/>
    </location>
</feature>
<dbReference type="EMBL" id="UINC01017763">
    <property type="protein sequence ID" value="SVA74010.1"/>
    <property type="molecule type" value="Genomic_DNA"/>
</dbReference>
<sequence>MFSKYVARPFQWHTSWETLVVPRYWSDHLTNDHLSPRHPADSATETVHVVLPNDANPLGFILGGTVMHLIDIAGAIVSHRHTHSRVATVAVDSLEFLNPVKVGDQIILRARITCAFRTSLEVAVEAWCEETATGERHLTSRAFLTFVALDQDGRPTDVPSLILDNDEDRRRAEAAQGRRTERLKKRGNLASESFSF</sequence>
<reference evidence="4" key="1">
    <citation type="submission" date="2018-05" db="EMBL/GenBank/DDBJ databases">
        <authorList>
            <person name="Lanie J.A."/>
            <person name="Ng W.-L."/>
            <person name="Kazmierczak K.M."/>
            <person name="Andrzejewski T.M."/>
            <person name="Davidsen T.M."/>
            <person name="Wayne K.J."/>
            <person name="Tettelin H."/>
            <person name="Glass J.I."/>
            <person name="Rusch D."/>
            <person name="Podicherti R."/>
            <person name="Tsui H.-C.T."/>
            <person name="Winkler M.E."/>
        </authorList>
    </citation>
    <scope>NUCLEOTIDE SEQUENCE</scope>
</reference>
<evidence type="ECO:0000256" key="1">
    <source>
        <dbReference type="ARBA" id="ARBA00022801"/>
    </source>
</evidence>
<dbReference type="GO" id="GO:0052816">
    <property type="term" value="F:long-chain fatty acyl-CoA hydrolase activity"/>
    <property type="evidence" value="ECO:0007669"/>
    <property type="project" value="TreeGrafter"/>
</dbReference>